<accession>A0ABZ1UDN1</accession>
<protein>
    <recommendedName>
        <fullName evidence="3">DUF1579 domain-containing protein</fullName>
    </recommendedName>
</protein>
<dbReference type="Proteomes" id="UP001432222">
    <property type="component" value="Chromosome"/>
</dbReference>
<reference evidence="1" key="1">
    <citation type="submission" date="2022-10" db="EMBL/GenBank/DDBJ databases">
        <title>The complete genomes of actinobacterial strains from the NBC collection.</title>
        <authorList>
            <person name="Joergensen T.S."/>
            <person name="Alvarez Arevalo M."/>
            <person name="Sterndorff E.B."/>
            <person name="Faurdal D."/>
            <person name="Vuksanovic O."/>
            <person name="Mourched A.-S."/>
            <person name="Charusanti P."/>
            <person name="Shaw S."/>
            <person name="Blin K."/>
            <person name="Weber T."/>
        </authorList>
    </citation>
    <scope>NUCLEOTIDE SEQUENCE</scope>
    <source>
        <strain evidence="1">NBC_00222</strain>
    </source>
</reference>
<gene>
    <name evidence="1" type="ORF">OHA16_31860</name>
</gene>
<evidence type="ECO:0000313" key="2">
    <source>
        <dbReference type="Proteomes" id="UP001432222"/>
    </source>
</evidence>
<dbReference type="EMBL" id="CP108110">
    <property type="protein sequence ID" value="WUQ89030.1"/>
    <property type="molecule type" value="Genomic_DNA"/>
</dbReference>
<sequence length="161" mass="18073">MRRMNDFDFLHGTWDVANRRLSAPLDPGSGSWEEFPGRSVVRPLFGGAGNIDEITFPTLGGRQGVTLRLFDREAGQWSIYWSSSRTGRLDPPVTGGFAGDRGDFYGDDSYEGRPIRVHFTWHRLGPDAARWEQEFSTDGGVTWELNWVMDFTRTGPAVGSL</sequence>
<keyword evidence="2" id="KW-1185">Reference proteome</keyword>
<name>A0ABZ1UDN1_9ACTN</name>
<evidence type="ECO:0000313" key="1">
    <source>
        <dbReference type="EMBL" id="WUQ89030.1"/>
    </source>
</evidence>
<proteinExistence type="predicted"/>
<organism evidence="1 2">
    <name type="scientific">Kitasatospora purpeofusca</name>
    <dbReference type="NCBI Taxonomy" id="67352"/>
    <lineage>
        <taxon>Bacteria</taxon>
        <taxon>Bacillati</taxon>
        <taxon>Actinomycetota</taxon>
        <taxon>Actinomycetes</taxon>
        <taxon>Kitasatosporales</taxon>
        <taxon>Streptomycetaceae</taxon>
        <taxon>Kitasatospora</taxon>
    </lineage>
</organism>
<evidence type="ECO:0008006" key="3">
    <source>
        <dbReference type="Google" id="ProtNLM"/>
    </source>
</evidence>